<dbReference type="Pfam" id="PF02771">
    <property type="entry name" value="Acyl-CoA_dh_N"/>
    <property type="match status" value="1"/>
</dbReference>
<dbReference type="Gene3D" id="2.40.110.10">
    <property type="entry name" value="Butyryl-CoA Dehydrogenase, subunit A, domain 2"/>
    <property type="match status" value="1"/>
</dbReference>
<evidence type="ECO:0000256" key="2">
    <source>
        <dbReference type="ARBA" id="ARBA00009347"/>
    </source>
</evidence>
<proteinExistence type="inferred from homology"/>
<reference evidence="10 11" key="1">
    <citation type="submission" date="2015-09" db="EMBL/GenBank/DDBJ databases">
        <authorList>
            <consortium name="Swine Surveillance"/>
        </authorList>
    </citation>
    <scope>NUCLEOTIDE SEQUENCE [LARGE SCALE GENOMIC DNA]</scope>
    <source>
        <strain evidence="10 11">CECT 7688</strain>
    </source>
</reference>
<dbReference type="Pfam" id="PF02770">
    <property type="entry name" value="Acyl-CoA_dh_M"/>
    <property type="match status" value="1"/>
</dbReference>
<keyword evidence="11" id="KW-1185">Reference proteome</keyword>
<gene>
    <name evidence="10" type="primary">acdA_3</name>
    <name evidence="10" type="ORF">SHM7688_01820</name>
</gene>
<evidence type="ECO:0000259" key="8">
    <source>
        <dbReference type="Pfam" id="PF02770"/>
    </source>
</evidence>
<dbReference type="FunFam" id="1.20.140.10:FF:000001">
    <property type="entry name" value="Acyl-CoA dehydrogenase"/>
    <property type="match status" value="1"/>
</dbReference>
<evidence type="ECO:0000256" key="1">
    <source>
        <dbReference type="ARBA" id="ARBA00001974"/>
    </source>
</evidence>
<dbReference type="Gene3D" id="1.20.140.10">
    <property type="entry name" value="Butyryl-CoA Dehydrogenase, subunit A, domain 3"/>
    <property type="match status" value="1"/>
</dbReference>
<dbReference type="EC" id="1.3.99.-" evidence="10"/>
<accession>A0A0P1FFV2</accession>
<dbReference type="STRING" id="321267.SHM7688_01820"/>
<evidence type="ECO:0000256" key="6">
    <source>
        <dbReference type="RuleBase" id="RU362125"/>
    </source>
</evidence>
<dbReference type="SUPFAM" id="SSF56645">
    <property type="entry name" value="Acyl-CoA dehydrogenase NM domain-like"/>
    <property type="match status" value="1"/>
</dbReference>
<dbReference type="InterPro" id="IPR036250">
    <property type="entry name" value="AcylCo_DH-like_C"/>
</dbReference>
<dbReference type="Gene3D" id="1.10.540.10">
    <property type="entry name" value="Acyl-CoA dehydrogenase/oxidase, N-terminal domain"/>
    <property type="match status" value="1"/>
</dbReference>
<sequence>MPNHMWMREDHNAFAATVKRFFDEEITPNKDAWTEAGVIPKSLWKKAGTLGILGATFPEAHGGLGLSRHFDAVTFLEQTKAGDSGWGVSVHNIAAHYITAFGTEEQKARWLPDLASGDKIAAIAMTEPGTGSDLQAVKTTALRDGNEYLINGAKTFITNGATADLIVLVAKTDPTAKGRGVSLIVVETEGLEGFAVGRRLKKMGMKRNDTAELSFTDVRVPLTNLIGTEEGQGFVQLMQQLPWERLILGYMALGASQCALEHTLTYVKERKAFGQRVMDFQNTRFKLAECATKIELLAAFCDQCLAELDAGQLTAEKAAMAKWWGTQTQCEIVDECLQLHGGYGYMSEYPISELYTDARVQKIYGGTNEIMKEVIARSLDLD</sequence>
<feature type="domain" description="Acyl-CoA oxidase/dehydrogenase middle" evidence="8">
    <location>
        <begin position="122"/>
        <end position="218"/>
    </location>
</feature>
<dbReference type="SUPFAM" id="SSF47203">
    <property type="entry name" value="Acyl-CoA dehydrogenase C-terminal domain-like"/>
    <property type="match status" value="1"/>
</dbReference>
<dbReference type="AlphaFoldDB" id="A0A0P1FFV2"/>
<dbReference type="GO" id="GO:0050660">
    <property type="term" value="F:flavin adenine dinucleotide binding"/>
    <property type="evidence" value="ECO:0007669"/>
    <property type="project" value="InterPro"/>
</dbReference>
<feature type="domain" description="Acyl-CoA dehydrogenase/oxidase N-terminal" evidence="9">
    <location>
        <begin position="9"/>
        <end position="118"/>
    </location>
</feature>
<evidence type="ECO:0000256" key="4">
    <source>
        <dbReference type="ARBA" id="ARBA00022827"/>
    </source>
</evidence>
<dbReference type="InterPro" id="IPR013786">
    <property type="entry name" value="AcylCoA_DH/ox_N"/>
</dbReference>
<name>A0A0P1FFV2_9RHOB</name>
<dbReference type="PANTHER" id="PTHR43884:SF12">
    <property type="entry name" value="ISOVALERYL-COA DEHYDROGENASE, MITOCHONDRIAL-RELATED"/>
    <property type="match status" value="1"/>
</dbReference>
<keyword evidence="4 6" id="KW-0274">FAD</keyword>
<evidence type="ECO:0000313" key="10">
    <source>
        <dbReference type="EMBL" id="CUH52374.1"/>
    </source>
</evidence>
<dbReference type="PANTHER" id="PTHR43884">
    <property type="entry name" value="ACYL-COA DEHYDROGENASE"/>
    <property type="match status" value="1"/>
</dbReference>
<dbReference type="InterPro" id="IPR046373">
    <property type="entry name" value="Acyl-CoA_Oxase/DH_mid-dom_sf"/>
</dbReference>
<evidence type="ECO:0000313" key="11">
    <source>
        <dbReference type="Proteomes" id="UP000054823"/>
    </source>
</evidence>
<keyword evidence="3 6" id="KW-0285">Flavoprotein</keyword>
<organism evidence="10 11">
    <name type="scientific">Shimia marina</name>
    <dbReference type="NCBI Taxonomy" id="321267"/>
    <lineage>
        <taxon>Bacteria</taxon>
        <taxon>Pseudomonadati</taxon>
        <taxon>Pseudomonadota</taxon>
        <taxon>Alphaproteobacteria</taxon>
        <taxon>Rhodobacterales</taxon>
        <taxon>Roseobacteraceae</taxon>
    </lineage>
</organism>
<dbReference type="OrthoDB" id="9775090at2"/>
<dbReference type="EMBL" id="CYPW01000017">
    <property type="protein sequence ID" value="CUH52374.1"/>
    <property type="molecule type" value="Genomic_DNA"/>
</dbReference>
<evidence type="ECO:0000256" key="5">
    <source>
        <dbReference type="ARBA" id="ARBA00023002"/>
    </source>
</evidence>
<evidence type="ECO:0000256" key="3">
    <source>
        <dbReference type="ARBA" id="ARBA00022630"/>
    </source>
</evidence>
<comment type="cofactor">
    <cofactor evidence="1 6">
        <name>FAD</name>
        <dbReference type="ChEBI" id="CHEBI:57692"/>
    </cofactor>
</comment>
<dbReference type="Proteomes" id="UP000054823">
    <property type="component" value="Unassembled WGS sequence"/>
</dbReference>
<evidence type="ECO:0000259" key="9">
    <source>
        <dbReference type="Pfam" id="PF02771"/>
    </source>
</evidence>
<dbReference type="RefSeq" id="WP_058239587.1">
    <property type="nucleotide sequence ID" value="NZ_CYPW01000017.1"/>
</dbReference>
<dbReference type="InterPro" id="IPR037069">
    <property type="entry name" value="AcylCoA_DH/ox_N_sf"/>
</dbReference>
<dbReference type="GO" id="GO:0003995">
    <property type="term" value="F:acyl-CoA dehydrogenase activity"/>
    <property type="evidence" value="ECO:0007669"/>
    <property type="project" value="TreeGrafter"/>
</dbReference>
<dbReference type="Pfam" id="PF00441">
    <property type="entry name" value="Acyl-CoA_dh_1"/>
    <property type="match status" value="1"/>
</dbReference>
<keyword evidence="5 6" id="KW-0560">Oxidoreductase</keyword>
<dbReference type="InterPro" id="IPR009100">
    <property type="entry name" value="AcylCoA_DH/oxidase_NM_dom_sf"/>
</dbReference>
<protein>
    <submittedName>
        <fullName evidence="10">Acyl-CoA dehydrogenase</fullName>
        <ecNumber evidence="10">1.3.99.-</ecNumber>
    </submittedName>
</protein>
<dbReference type="InterPro" id="IPR006091">
    <property type="entry name" value="Acyl-CoA_Oxase/DH_mid-dom"/>
</dbReference>
<comment type="similarity">
    <text evidence="2 6">Belongs to the acyl-CoA dehydrogenase family.</text>
</comment>
<dbReference type="InterPro" id="IPR009075">
    <property type="entry name" value="AcylCo_DH/oxidase_C"/>
</dbReference>
<evidence type="ECO:0000259" key="7">
    <source>
        <dbReference type="Pfam" id="PF00441"/>
    </source>
</evidence>
<feature type="domain" description="Acyl-CoA dehydrogenase/oxidase C-terminal" evidence="7">
    <location>
        <begin position="231"/>
        <end position="379"/>
    </location>
</feature>
<dbReference type="FunFam" id="2.40.110.10:FF:000002">
    <property type="entry name" value="Acyl-CoA dehydrogenase fadE12"/>
    <property type="match status" value="1"/>
</dbReference>